<dbReference type="GO" id="GO:1902600">
    <property type="term" value="P:proton transmembrane transport"/>
    <property type="evidence" value="ECO:0007669"/>
    <property type="project" value="InterPro"/>
</dbReference>
<dbReference type="InterPro" id="IPR050794">
    <property type="entry name" value="CPA2_transporter"/>
</dbReference>
<feature type="transmembrane region" description="Helical" evidence="7">
    <location>
        <begin position="399"/>
        <end position="422"/>
    </location>
</feature>
<evidence type="ECO:0000256" key="3">
    <source>
        <dbReference type="ARBA" id="ARBA00022692"/>
    </source>
</evidence>
<evidence type="ECO:0000256" key="5">
    <source>
        <dbReference type="ARBA" id="ARBA00023065"/>
    </source>
</evidence>
<dbReference type="EMBL" id="FNON01000001">
    <property type="protein sequence ID" value="SDW71887.1"/>
    <property type="molecule type" value="Genomic_DNA"/>
</dbReference>
<feature type="transmembrane region" description="Helical" evidence="7">
    <location>
        <begin position="249"/>
        <end position="270"/>
    </location>
</feature>
<evidence type="ECO:0000313" key="10">
    <source>
        <dbReference type="Proteomes" id="UP000199515"/>
    </source>
</evidence>
<evidence type="ECO:0000259" key="8">
    <source>
        <dbReference type="Pfam" id="PF00999"/>
    </source>
</evidence>
<dbReference type="PANTHER" id="PTHR32468:SF0">
    <property type="entry name" value="K(+)_H(+) ANTIPORTER 1"/>
    <property type="match status" value="1"/>
</dbReference>
<feature type="transmembrane region" description="Helical" evidence="7">
    <location>
        <begin position="339"/>
        <end position="359"/>
    </location>
</feature>
<evidence type="ECO:0000256" key="6">
    <source>
        <dbReference type="ARBA" id="ARBA00023136"/>
    </source>
</evidence>
<protein>
    <submittedName>
        <fullName evidence="9">Kef-type K+ transport system, membrane component KefB</fullName>
    </submittedName>
</protein>
<reference evidence="9 10" key="1">
    <citation type="submission" date="2016-10" db="EMBL/GenBank/DDBJ databases">
        <authorList>
            <person name="de Groot N.N."/>
        </authorList>
    </citation>
    <scope>NUCLEOTIDE SEQUENCE [LARGE SCALE GENOMIC DNA]</scope>
    <source>
        <strain evidence="9 10">CPCC 202699</strain>
    </source>
</reference>
<organism evidence="9 10">
    <name type="scientific">Amycolatopsis xylanica</name>
    <dbReference type="NCBI Taxonomy" id="589385"/>
    <lineage>
        <taxon>Bacteria</taxon>
        <taxon>Bacillati</taxon>
        <taxon>Actinomycetota</taxon>
        <taxon>Actinomycetes</taxon>
        <taxon>Pseudonocardiales</taxon>
        <taxon>Pseudonocardiaceae</taxon>
        <taxon>Amycolatopsis</taxon>
    </lineage>
</organism>
<gene>
    <name evidence="9" type="ORF">SAMN05421504_1011331</name>
</gene>
<dbReference type="Proteomes" id="UP000199515">
    <property type="component" value="Unassembled WGS sequence"/>
</dbReference>
<evidence type="ECO:0000256" key="2">
    <source>
        <dbReference type="ARBA" id="ARBA00022448"/>
    </source>
</evidence>
<evidence type="ECO:0000256" key="1">
    <source>
        <dbReference type="ARBA" id="ARBA00004141"/>
    </source>
</evidence>
<comment type="subcellular location">
    <subcellularLocation>
        <location evidence="1">Membrane</location>
        <topology evidence="1">Multi-pass membrane protein</topology>
    </subcellularLocation>
</comment>
<feature type="transmembrane region" description="Helical" evidence="7">
    <location>
        <begin position="87"/>
        <end position="106"/>
    </location>
</feature>
<dbReference type="InterPro" id="IPR038770">
    <property type="entry name" value="Na+/solute_symporter_sf"/>
</dbReference>
<dbReference type="InterPro" id="IPR006153">
    <property type="entry name" value="Cation/H_exchanger_TM"/>
</dbReference>
<dbReference type="GO" id="GO:0015297">
    <property type="term" value="F:antiporter activity"/>
    <property type="evidence" value="ECO:0007669"/>
    <property type="project" value="InterPro"/>
</dbReference>
<feature type="transmembrane region" description="Helical" evidence="7">
    <location>
        <begin position="112"/>
        <end position="141"/>
    </location>
</feature>
<evidence type="ECO:0000256" key="4">
    <source>
        <dbReference type="ARBA" id="ARBA00022989"/>
    </source>
</evidence>
<keyword evidence="4 7" id="KW-1133">Transmembrane helix</keyword>
<proteinExistence type="predicted"/>
<dbReference type="GO" id="GO:0016020">
    <property type="term" value="C:membrane"/>
    <property type="evidence" value="ECO:0007669"/>
    <property type="project" value="UniProtKB-SubCell"/>
</dbReference>
<feature type="transmembrane region" description="Helical" evidence="7">
    <location>
        <begin position="428"/>
        <end position="451"/>
    </location>
</feature>
<accession>A0A1H2VUH2</accession>
<evidence type="ECO:0000256" key="7">
    <source>
        <dbReference type="SAM" id="Phobius"/>
    </source>
</evidence>
<keyword evidence="6 7" id="KW-0472">Membrane</keyword>
<feature type="transmembrane region" description="Helical" evidence="7">
    <location>
        <begin position="18"/>
        <end position="37"/>
    </location>
</feature>
<feature type="transmembrane region" description="Helical" evidence="7">
    <location>
        <begin position="188"/>
        <end position="209"/>
    </location>
</feature>
<sequence length="466" mass="49558">MTTTESAEPRAAARFTRFALPYALMVVVPAVLAVVLLRTGGGFDTAGGQRQPGSADLFGKLLFVLPVVFLACRLLTVVAKRLWQPAVIGEIFAGVLLGPSFLGWVWPSGFAWLFPASLTSTINVLAQVGLVLFMFLIGYEVDAALIRRRSDTVVLVSHAGILLPFLAGTALALGMYGPLGGTANRLAFSLFLAVSLSVTAFPVMARILVDRRMMDRPIAAFSLGCAAITDVTAWCLLVLVVAIANGTSLAAIGWTVLLAAVFFLVMTMLVRPLLRWLVAREPSGAVLLPALLAGLVLAALATNEIGIHPIFGAFLFGVITPRGALVVRRVTGEMHGLTSALLLPLFFVYTGLSTDFGLLGSDWTLWAWCALLTVVAIVTKWGGSLLAARLGGMGWLESFSVGALMNCRGLTELVVLTIGLRLHVITPTVFAMLVLMTLVSTVMTAPALTLADRLRRRGQDRRATAG</sequence>
<evidence type="ECO:0000313" key="9">
    <source>
        <dbReference type="EMBL" id="SDW71887.1"/>
    </source>
</evidence>
<feature type="transmembrane region" description="Helical" evidence="7">
    <location>
        <begin position="57"/>
        <end position="75"/>
    </location>
</feature>
<feature type="transmembrane region" description="Helical" evidence="7">
    <location>
        <begin position="307"/>
        <end position="327"/>
    </location>
</feature>
<dbReference type="Gene3D" id="1.20.1530.20">
    <property type="match status" value="1"/>
</dbReference>
<dbReference type="RefSeq" id="WP_245757178.1">
    <property type="nucleotide sequence ID" value="NZ_FNON01000001.1"/>
</dbReference>
<keyword evidence="5" id="KW-0406">Ion transport</keyword>
<dbReference type="Pfam" id="PF00999">
    <property type="entry name" value="Na_H_Exchanger"/>
    <property type="match status" value="1"/>
</dbReference>
<keyword evidence="3 7" id="KW-0812">Transmembrane</keyword>
<dbReference type="PANTHER" id="PTHR32468">
    <property type="entry name" value="CATION/H + ANTIPORTER"/>
    <property type="match status" value="1"/>
</dbReference>
<keyword evidence="2" id="KW-0813">Transport</keyword>
<feature type="transmembrane region" description="Helical" evidence="7">
    <location>
        <begin position="365"/>
        <end position="387"/>
    </location>
</feature>
<keyword evidence="10" id="KW-1185">Reference proteome</keyword>
<feature type="transmembrane region" description="Helical" evidence="7">
    <location>
        <begin position="282"/>
        <end position="301"/>
    </location>
</feature>
<feature type="transmembrane region" description="Helical" evidence="7">
    <location>
        <begin position="153"/>
        <end position="176"/>
    </location>
</feature>
<name>A0A1H2VUH2_9PSEU</name>
<dbReference type="AlphaFoldDB" id="A0A1H2VUH2"/>
<feature type="domain" description="Cation/H+ exchanger transmembrane" evidence="8">
    <location>
        <begin position="74"/>
        <end position="446"/>
    </location>
</feature>
<dbReference type="STRING" id="589385.SAMN05421504_1011331"/>
<feature type="transmembrane region" description="Helical" evidence="7">
    <location>
        <begin position="221"/>
        <end position="243"/>
    </location>
</feature>